<keyword evidence="7" id="KW-0472">Membrane</keyword>
<evidence type="ECO:0000256" key="6">
    <source>
        <dbReference type="RuleBase" id="RU003983"/>
    </source>
</evidence>
<dbReference type="CDD" id="cd07332">
    <property type="entry name" value="M48C_Oma1_like"/>
    <property type="match status" value="1"/>
</dbReference>
<keyword evidence="2" id="KW-0479">Metal-binding</keyword>
<gene>
    <name evidence="9" type="ORF">FHK82_09925</name>
</gene>
<sequence length="286" mass="31641">MKFEYREIPEGINVTKVHPLRELAVLLGGAVLIIVAVVYVLGLSAGFLASYIPFEMELKLASSFPVEEESNGEIDAYLARVNSQVIEAMALPEGMDITLRYSSADTVNAFATLGGNVMVFRGLLEKLPNENALAMLLAHEIAHVKHRDPIVSVTRGMTISAVLSFVLGQSDLGVLGDTGLYTLLHFNRDMERAADHEALETVYKIYGHTQGADELFRVLQAYREELGKDDGFEFLQSHPLDWKRINAIDSYADDNHLKNEGEPIPIPQSFFNAMKATIQSSDKKGK</sequence>
<organism evidence="9 10">
    <name type="scientific">Sedimenticola thiotaurini</name>
    <dbReference type="NCBI Taxonomy" id="1543721"/>
    <lineage>
        <taxon>Bacteria</taxon>
        <taxon>Pseudomonadati</taxon>
        <taxon>Pseudomonadota</taxon>
        <taxon>Gammaproteobacteria</taxon>
        <taxon>Chromatiales</taxon>
        <taxon>Sedimenticolaceae</taxon>
        <taxon>Sedimenticola</taxon>
    </lineage>
</organism>
<comment type="similarity">
    <text evidence="6">Belongs to the peptidase M48 family.</text>
</comment>
<evidence type="ECO:0000313" key="10">
    <source>
        <dbReference type="Proteomes" id="UP000317355"/>
    </source>
</evidence>
<keyword evidence="7" id="KW-1133">Transmembrane helix</keyword>
<reference evidence="9 10" key="1">
    <citation type="submission" date="2019-07" db="EMBL/GenBank/DDBJ databases">
        <title>The pathways for chlorine oxyanion respiration interact through the shared metabolite chlorate.</title>
        <authorList>
            <person name="Barnum T.P."/>
            <person name="Cheng Y."/>
            <person name="Hill K.A."/>
            <person name="Lucas L.N."/>
            <person name="Carlson H.K."/>
            <person name="Coates J.D."/>
        </authorList>
    </citation>
    <scope>NUCLEOTIDE SEQUENCE [LARGE SCALE GENOMIC DNA]</scope>
    <source>
        <strain evidence="9">BK-3</strain>
    </source>
</reference>
<evidence type="ECO:0000256" key="5">
    <source>
        <dbReference type="ARBA" id="ARBA00023049"/>
    </source>
</evidence>
<name>A0A558D0G9_9GAMM</name>
<dbReference type="Gene3D" id="3.30.2010.10">
    <property type="entry name" value="Metalloproteases ('zincins'), catalytic domain"/>
    <property type="match status" value="1"/>
</dbReference>
<dbReference type="AlphaFoldDB" id="A0A558D0G9"/>
<dbReference type="PANTHER" id="PTHR22726:SF1">
    <property type="entry name" value="METALLOENDOPEPTIDASE OMA1, MITOCHONDRIAL"/>
    <property type="match status" value="1"/>
</dbReference>
<evidence type="ECO:0000259" key="8">
    <source>
        <dbReference type="Pfam" id="PF01435"/>
    </source>
</evidence>
<keyword evidence="7" id="KW-0812">Transmembrane</keyword>
<dbReference type="Pfam" id="PF01435">
    <property type="entry name" value="Peptidase_M48"/>
    <property type="match status" value="1"/>
</dbReference>
<keyword evidence="1 6" id="KW-0645">Protease</keyword>
<keyword evidence="4 6" id="KW-0862">Zinc</keyword>
<dbReference type="GO" id="GO:0016020">
    <property type="term" value="C:membrane"/>
    <property type="evidence" value="ECO:0007669"/>
    <property type="project" value="TreeGrafter"/>
</dbReference>
<keyword evidence="5 6" id="KW-0482">Metalloprotease</keyword>
<comment type="cofactor">
    <cofactor evidence="6">
        <name>Zn(2+)</name>
        <dbReference type="ChEBI" id="CHEBI:29105"/>
    </cofactor>
    <text evidence="6">Binds 1 zinc ion per subunit.</text>
</comment>
<dbReference type="InterPro" id="IPR051156">
    <property type="entry name" value="Mito/Outer_Membr_Metalloprot"/>
</dbReference>
<feature type="transmembrane region" description="Helical" evidence="7">
    <location>
        <begin position="23"/>
        <end position="49"/>
    </location>
</feature>
<proteinExistence type="inferred from homology"/>
<accession>A0A558D0G9</accession>
<evidence type="ECO:0000256" key="7">
    <source>
        <dbReference type="SAM" id="Phobius"/>
    </source>
</evidence>
<dbReference type="GO" id="GO:0051603">
    <property type="term" value="P:proteolysis involved in protein catabolic process"/>
    <property type="evidence" value="ECO:0007669"/>
    <property type="project" value="TreeGrafter"/>
</dbReference>
<evidence type="ECO:0000256" key="1">
    <source>
        <dbReference type="ARBA" id="ARBA00022670"/>
    </source>
</evidence>
<feature type="domain" description="Peptidase M48" evidence="8">
    <location>
        <begin position="76"/>
        <end position="251"/>
    </location>
</feature>
<dbReference type="Proteomes" id="UP000317355">
    <property type="component" value="Unassembled WGS sequence"/>
</dbReference>
<keyword evidence="3 6" id="KW-0378">Hydrolase</keyword>
<dbReference type="InterPro" id="IPR001915">
    <property type="entry name" value="Peptidase_M48"/>
</dbReference>
<dbReference type="GO" id="GO:0046872">
    <property type="term" value="F:metal ion binding"/>
    <property type="evidence" value="ECO:0007669"/>
    <property type="project" value="UniProtKB-KW"/>
</dbReference>
<dbReference type="EMBL" id="VMRY01000041">
    <property type="protein sequence ID" value="TVT54506.1"/>
    <property type="molecule type" value="Genomic_DNA"/>
</dbReference>
<protein>
    <submittedName>
        <fullName evidence="9">M48 family metallopeptidase</fullName>
    </submittedName>
</protein>
<evidence type="ECO:0000256" key="4">
    <source>
        <dbReference type="ARBA" id="ARBA00022833"/>
    </source>
</evidence>
<dbReference type="PANTHER" id="PTHR22726">
    <property type="entry name" value="METALLOENDOPEPTIDASE OMA1"/>
    <property type="match status" value="1"/>
</dbReference>
<comment type="caution">
    <text evidence="9">The sequence shown here is derived from an EMBL/GenBank/DDBJ whole genome shotgun (WGS) entry which is preliminary data.</text>
</comment>
<evidence type="ECO:0000256" key="3">
    <source>
        <dbReference type="ARBA" id="ARBA00022801"/>
    </source>
</evidence>
<dbReference type="GO" id="GO:0004222">
    <property type="term" value="F:metalloendopeptidase activity"/>
    <property type="evidence" value="ECO:0007669"/>
    <property type="project" value="InterPro"/>
</dbReference>
<evidence type="ECO:0000313" key="9">
    <source>
        <dbReference type="EMBL" id="TVT54506.1"/>
    </source>
</evidence>
<evidence type="ECO:0000256" key="2">
    <source>
        <dbReference type="ARBA" id="ARBA00022723"/>
    </source>
</evidence>